<evidence type="ECO:0000313" key="3">
    <source>
        <dbReference type="Proteomes" id="UP000469125"/>
    </source>
</evidence>
<protein>
    <submittedName>
        <fullName evidence="2">Uncharacterized protein</fullName>
    </submittedName>
</protein>
<dbReference type="RefSeq" id="WP_155668533.1">
    <property type="nucleotide sequence ID" value="NZ_WOCA01000006.1"/>
</dbReference>
<dbReference type="AlphaFoldDB" id="A0A6N8FH45"/>
<evidence type="ECO:0000313" key="2">
    <source>
        <dbReference type="EMBL" id="MUK88541.1"/>
    </source>
</evidence>
<reference evidence="2 3" key="1">
    <citation type="submission" date="2019-11" db="EMBL/GenBank/DDBJ databases">
        <authorList>
            <person name="Li X."/>
        </authorList>
    </citation>
    <scope>NUCLEOTIDE SEQUENCE [LARGE SCALE GENOMIC DNA]</scope>
    <source>
        <strain evidence="2 3">L9</strain>
    </source>
</reference>
<feature type="coiled-coil region" evidence="1">
    <location>
        <begin position="15"/>
        <end position="42"/>
    </location>
</feature>
<keyword evidence="1" id="KW-0175">Coiled coil</keyword>
<proteinExistence type="predicted"/>
<comment type="caution">
    <text evidence="2">The sequence shown here is derived from an EMBL/GenBank/DDBJ whole genome shotgun (WGS) entry which is preliminary data.</text>
</comment>
<sequence length="134" mass="15941">MEEALTITEEDIKRYYELNKQKKDIEQEMNYLKKKFHELLDDSFGKESKGEIQRGNYKLQRQIRSSVRYDDDHTIEKLEELNLNDFIVEVRRPDTEKLESAIKLGLVEEKDFTDCKKSKITQTIVVKETFSKSS</sequence>
<accession>A0A6N8FH45</accession>
<dbReference type="Proteomes" id="UP000469125">
    <property type="component" value="Unassembled WGS sequence"/>
</dbReference>
<keyword evidence="3" id="KW-1185">Reference proteome</keyword>
<dbReference type="EMBL" id="WOCA01000006">
    <property type="protein sequence ID" value="MUK88541.1"/>
    <property type="molecule type" value="Genomic_DNA"/>
</dbReference>
<organism evidence="2 3">
    <name type="scientific">Ornithinibacillus caprae</name>
    <dbReference type="NCBI Taxonomy" id="2678566"/>
    <lineage>
        <taxon>Bacteria</taxon>
        <taxon>Bacillati</taxon>
        <taxon>Bacillota</taxon>
        <taxon>Bacilli</taxon>
        <taxon>Bacillales</taxon>
        <taxon>Bacillaceae</taxon>
        <taxon>Ornithinibacillus</taxon>
    </lineage>
</organism>
<gene>
    <name evidence="2" type="ORF">GMD78_09080</name>
</gene>
<evidence type="ECO:0000256" key="1">
    <source>
        <dbReference type="SAM" id="Coils"/>
    </source>
</evidence>
<name>A0A6N8FH45_9BACI</name>